<dbReference type="InterPro" id="IPR013766">
    <property type="entry name" value="Thioredoxin_domain"/>
</dbReference>
<dbReference type="PROSITE" id="PS51352">
    <property type="entry name" value="THIOREDOXIN_2"/>
    <property type="match status" value="1"/>
</dbReference>
<evidence type="ECO:0000256" key="1">
    <source>
        <dbReference type="ARBA" id="ARBA00004167"/>
    </source>
</evidence>
<accession>A0AAD5D2F4</accession>
<keyword evidence="11" id="KW-1185">Reference proteome</keyword>
<keyword evidence="2 7" id="KW-0812">Transmembrane</keyword>
<keyword evidence="4 7" id="KW-1133">Transmembrane helix</keyword>
<evidence type="ECO:0000256" key="5">
    <source>
        <dbReference type="ARBA" id="ARBA00023136"/>
    </source>
</evidence>
<proteinExistence type="predicted"/>
<dbReference type="AlphaFoldDB" id="A0AAD5D2F4"/>
<feature type="chain" id="PRO_5042044451" description="Thioredoxin domain-containing protein" evidence="8">
    <location>
        <begin position="23"/>
        <end position="288"/>
    </location>
</feature>
<dbReference type="Gene3D" id="3.40.30.10">
    <property type="entry name" value="Glutaredoxin"/>
    <property type="match status" value="1"/>
</dbReference>
<protein>
    <recommendedName>
        <fullName evidence="9">Thioredoxin domain-containing protein</fullName>
    </recommendedName>
</protein>
<dbReference type="SUPFAM" id="SSF52833">
    <property type="entry name" value="Thioredoxin-like"/>
    <property type="match status" value="1"/>
</dbReference>
<evidence type="ECO:0000259" key="9">
    <source>
        <dbReference type="PROSITE" id="PS51352"/>
    </source>
</evidence>
<name>A0AAD5D2F4_AMBAR</name>
<evidence type="ECO:0000256" key="2">
    <source>
        <dbReference type="ARBA" id="ARBA00022692"/>
    </source>
</evidence>
<evidence type="ECO:0000256" key="8">
    <source>
        <dbReference type="SAM" id="SignalP"/>
    </source>
</evidence>
<dbReference type="Pfam" id="PF00085">
    <property type="entry name" value="Thioredoxin"/>
    <property type="match status" value="1"/>
</dbReference>
<dbReference type="GO" id="GO:0016020">
    <property type="term" value="C:membrane"/>
    <property type="evidence" value="ECO:0007669"/>
    <property type="project" value="UniProtKB-SubCell"/>
</dbReference>
<feature type="domain" description="Thioredoxin" evidence="9">
    <location>
        <begin position="64"/>
        <end position="171"/>
    </location>
</feature>
<dbReference type="PANTHER" id="PTHR46854:SF3">
    <property type="entry name" value="THIOREDOXIN-LIKE FOLD PROTEIN-RELATED"/>
    <property type="match status" value="1"/>
</dbReference>
<comment type="caution">
    <text evidence="10">The sequence shown here is derived from an EMBL/GenBank/DDBJ whole genome shotgun (WGS) entry which is preliminary data.</text>
</comment>
<evidence type="ECO:0000313" key="10">
    <source>
        <dbReference type="EMBL" id="KAI7752933.1"/>
    </source>
</evidence>
<evidence type="ECO:0000256" key="4">
    <source>
        <dbReference type="ARBA" id="ARBA00022989"/>
    </source>
</evidence>
<dbReference type="EMBL" id="JAMZMK010005580">
    <property type="protein sequence ID" value="KAI7752933.1"/>
    <property type="molecule type" value="Genomic_DNA"/>
</dbReference>
<dbReference type="PANTHER" id="PTHR46854">
    <property type="entry name" value="5'-ADENYLYLSULFATE REDUCTASE-LIKE 4-RELATED"/>
    <property type="match status" value="1"/>
</dbReference>
<feature type="transmembrane region" description="Helical" evidence="7">
    <location>
        <begin position="220"/>
        <end position="240"/>
    </location>
</feature>
<keyword evidence="3 8" id="KW-0732">Signal</keyword>
<keyword evidence="5 7" id="KW-0472">Membrane</keyword>
<organism evidence="10 11">
    <name type="scientific">Ambrosia artemisiifolia</name>
    <name type="common">Common ragweed</name>
    <dbReference type="NCBI Taxonomy" id="4212"/>
    <lineage>
        <taxon>Eukaryota</taxon>
        <taxon>Viridiplantae</taxon>
        <taxon>Streptophyta</taxon>
        <taxon>Embryophyta</taxon>
        <taxon>Tracheophyta</taxon>
        <taxon>Spermatophyta</taxon>
        <taxon>Magnoliopsida</taxon>
        <taxon>eudicotyledons</taxon>
        <taxon>Gunneridae</taxon>
        <taxon>Pentapetalae</taxon>
        <taxon>asterids</taxon>
        <taxon>campanulids</taxon>
        <taxon>Asterales</taxon>
        <taxon>Asteraceae</taxon>
        <taxon>Asteroideae</taxon>
        <taxon>Heliantheae alliance</taxon>
        <taxon>Heliantheae</taxon>
        <taxon>Ambrosia</taxon>
    </lineage>
</organism>
<evidence type="ECO:0000256" key="6">
    <source>
        <dbReference type="ARBA" id="ARBA00023180"/>
    </source>
</evidence>
<dbReference type="InterPro" id="IPR036249">
    <property type="entry name" value="Thioredoxin-like_sf"/>
</dbReference>
<keyword evidence="6" id="KW-0325">Glycoprotein</keyword>
<evidence type="ECO:0000256" key="3">
    <source>
        <dbReference type="ARBA" id="ARBA00022729"/>
    </source>
</evidence>
<comment type="subcellular location">
    <subcellularLocation>
        <location evidence="1">Membrane</location>
        <topology evidence="1">Single-pass membrane protein</topology>
    </subcellularLocation>
</comment>
<dbReference type="InterPro" id="IPR044606">
    <property type="entry name" value="APRL4/6"/>
</dbReference>
<dbReference type="Proteomes" id="UP001206925">
    <property type="component" value="Unassembled WGS sequence"/>
</dbReference>
<feature type="signal peptide" evidence="8">
    <location>
        <begin position="1"/>
        <end position="22"/>
    </location>
</feature>
<dbReference type="CDD" id="cd02999">
    <property type="entry name" value="PDI_a_ERp44_like"/>
    <property type="match status" value="1"/>
</dbReference>
<reference evidence="10" key="1">
    <citation type="submission" date="2022-06" db="EMBL/GenBank/DDBJ databases">
        <title>Uncovering the hologenomic basis of an extraordinary plant invasion.</title>
        <authorList>
            <person name="Bieker V.C."/>
            <person name="Martin M.D."/>
            <person name="Gilbert T."/>
            <person name="Hodgins K."/>
            <person name="Battlay P."/>
            <person name="Petersen B."/>
            <person name="Wilson J."/>
        </authorList>
    </citation>
    <scope>NUCLEOTIDE SEQUENCE</scope>
    <source>
        <strain evidence="10">AA19_3_7</strain>
        <tissue evidence="10">Leaf</tissue>
    </source>
</reference>
<evidence type="ECO:0000256" key="7">
    <source>
        <dbReference type="SAM" id="Phobius"/>
    </source>
</evidence>
<evidence type="ECO:0000313" key="11">
    <source>
        <dbReference type="Proteomes" id="UP001206925"/>
    </source>
</evidence>
<gene>
    <name evidence="10" type="ORF">M8C21_024323</name>
</gene>
<sequence length="288" mass="32714">MNPTMFLRTGLILLVFFGILTCADQLSRVRVSNSVCPVKSIGELIFGTDNWVCRLSRIGYSVGVIEGDETSLQKALSIVDTNTHDYVVVLFYASWCPFSTVLKPSLSTMSSLYPSIPHFAIEESSVKPSILAKYGVNGFPTLFVLNSTMRVRYHGPRTLSSLVSFYTDVTGINAEQVDKTFLNKVDVLVNDKGDNNHIDSETCPFTWAKSPENLLRQETYLALATLFVVFRSVYLIYPFIVTSVQYARRTWLLWDLWDHPYAYLNRAIQLFSSLTDYMGIGFYNERKH</sequence>